<proteinExistence type="predicted"/>
<dbReference type="EMBL" id="CAJNIZ010017125">
    <property type="protein sequence ID" value="CAE7394030.1"/>
    <property type="molecule type" value="Genomic_DNA"/>
</dbReference>
<feature type="region of interest" description="Disordered" evidence="1">
    <location>
        <begin position="1"/>
        <end position="91"/>
    </location>
</feature>
<gene>
    <name evidence="2" type="ORF">SPIL2461_LOCUS9685</name>
</gene>
<feature type="region of interest" description="Disordered" evidence="1">
    <location>
        <begin position="480"/>
        <end position="588"/>
    </location>
</feature>
<evidence type="ECO:0000256" key="1">
    <source>
        <dbReference type="SAM" id="MobiDB-lite"/>
    </source>
</evidence>
<dbReference type="OrthoDB" id="435001at2759"/>
<comment type="caution">
    <text evidence="2">The sequence shown here is derived from an EMBL/GenBank/DDBJ whole genome shotgun (WGS) entry which is preliminary data.</text>
</comment>
<sequence>MHADEIAPTEMDPAMTPREKCRVPGSPPPLDIEAGLASGMQARSPLSGHLRSMPSPLRTIRRSLSPREARDRGSRLNAATIPENDRDAHLGESRNLMEDSLMGTSPCTEHSMDSLASFFRDGHYYVPLRLSSVDEPLAEPAQHPREAHSDRPLDTSIDSCEHGTPCMASFPCPLSSGGPGRVMPAQGGTRRLDALPAAPPALMGVTEPPPRPMRDVQYAAIPCFPDSQELRMARSGVPRIPAPTESVDMPSSERRYEPSRPVPCPSQAPLRADAAQGVAAMPTRHVPSSVCTAGDARPAEEPGRTYVSNPVRASDVPTPAATAGIPPATGSEHAGLTSATEGPGRHRLSDAPQDLRTSGPMPPQPALPTGGMLSMSSMATPSLGFVAPGPGHVASMPVQAGVPPAARLPAAPSITQGAQPPPYMCTSSAHAGPPFQRDFVGVGIAPPPQALPKTGMPPARPWGTQGPMAAPATWQAPWPAQPAAAVPPVPSALPPQATSLQAPVQPVRAEAHTAGRMPPAAVTNTGGGQGIAPAEPTEPAMRADSQGPAQISQEVPAVGSKSSGPIPASAVQQDSQAGLPPAPESVKDTTIPEELPEVVPALHGVVPHETQVNDSKSPPRSPLRARSPSFAAGVPDLDQDQITTPPPPEMIEKGQQTTPEKAVAHRRKRAAPEKLNFAKESPFSLVKVGVDKLKCLNQQGRPRRHQIRVLEHWRNERVLYERVRGSTMPTVCGVVVAQPCEPGDEPQERIPIGLTARFDDAFSPCSTSKMSDTSFKSGGLDQENAAEPVQQAKAAKARRPRRRVELAAKAASAAAASALTAEVPQRALPRRTPTGFVEVPTAEGSTHAVGIRVGLENGKWMCCDIRIPPRSFNTPEELAASKSILIFVVSCEPGTLTAAVDLDVIDLSTGHSLVIRPGQEYCLRNSSAATTAQLKMVMINQMMP</sequence>
<feature type="compositionally biased region" description="Low complexity" evidence="1">
    <location>
        <begin position="317"/>
        <end position="330"/>
    </location>
</feature>
<evidence type="ECO:0000313" key="3">
    <source>
        <dbReference type="Proteomes" id="UP000649617"/>
    </source>
</evidence>
<accession>A0A812QM32</accession>
<feature type="region of interest" description="Disordered" evidence="1">
    <location>
        <begin position="238"/>
        <end position="265"/>
    </location>
</feature>
<protein>
    <submittedName>
        <fullName evidence="2">Uncharacterized protein</fullName>
    </submittedName>
</protein>
<reference evidence="2" key="1">
    <citation type="submission" date="2021-02" db="EMBL/GenBank/DDBJ databases">
        <authorList>
            <person name="Dougan E. K."/>
            <person name="Rhodes N."/>
            <person name="Thang M."/>
            <person name="Chan C."/>
        </authorList>
    </citation>
    <scope>NUCLEOTIDE SEQUENCE</scope>
</reference>
<organism evidence="2 3">
    <name type="scientific">Symbiodinium pilosum</name>
    <name type="common">Dinoflagellate</name>
    <dbReference type="NCBI Taxonomy" id="2952"/>
    <lineage>
        <taxon>Eukaryota</taxon>
        <taxon>Sar</taxon>
        <taxon>Alveolata</taxon>
        <taxon>Dinophyceae</taxon>
        <taxon>Suessiales</taxon>
        <taxon>Symbiodiniaceae</taxon>
        <taxon>Symbiodinium</taxon>
    </lineage>
</organism>
<evidence type="ECO:0000313" key="2">
    <source>
        <dbReference type="EMBL" id="CAE7394030.1"/>
    </source>
</evidence>
<dbReference type="Proteomes" id="UP000649617">
    <property type="component" value="Unassembled WGS sequence"/>
</dbReference>
<feature type="region of interest" description="Disordered" evidence="1">
    <location>
        <begin position="605"/>
        <end position="640"/>
    </location>
</feature>
<feature type="compositionally biased region" description="Basic and acidic residues" evidence="1">
    <location>
        <begin position="65"/>
        <end position="74"/>
    </location>
</feature>
<feature type="region of interest" description="Disordered" evidence="1">
    <location>
        <begin position="283"/>
        <end position="363"/>
    </location>
</feature>
<dbReference type="AlphaFoldDB" id="A0A812QM32"/>
<name>A0A812QM32_SYMPI</name>
<feature type="compositionally biased region" description="Low complexity" evidence="1">
    <location>
        <begin position="622"/>
        <end position="632"/>
    </location>
</feature>
<keyword evidence="3" id="KW-1185">Reference proteome</keyword>